<dbReference type="EMBL" id="KQ987421">
    <property type="protein sequence ID" value="KZV57171.1"/>
    <property type="molecule type" value="Genomic_DNA"/>
</dbReference>
<organism evidence="1 2">
    <name type="scientific">Dorcoceras hygrometricum</name>
    <dbReference type="NCBI Taxonomy" id="472368"/>
    <lineage>
        <taxon>Eukaryota</taxon>
        <taxon>Viridiplantae</taxon>
        <taxon>Streptophyta</taxon>
        <taxon>Embryophyta</taxon>
        <taxon>Tracheophyta</taxon>
        <taxon>Spermatophyta</taxon>
        <taxon>Magnoliopsida</taxon>
        <taxon>eudicotyledons</taxon>
        <taxon>Gunneridae</taxon>
        <taxon>Pentapetalae</taxon>
        <taxon>asterids</taxon>
        <taxon>lamiids</taxon>
        <taxon>Lamiales</taxon>
        <taxon>Gesneriaceae</taxon>
        <taxon>Didymocarpoideae</taxon>
        <taxon>Trichosporeae</taxon>
        <taxon>Loxocarpinae</taxon>
        <taxon>Dorcoceras</taxon>
    </lineage>
</organism>
<protein>
    <submittedName>
        <fullName evidence="1">Uncharacterized protein</fullName>
    </submittedName>
</protein>
<proteinExistence type="predicted"/>
<reference evidence="1 2" key="1">
    <citation type="journal article" date="2015" name="Proc. Natl. Acad. Sci. U.S.A.">
        <title>The resurrection genome of Boea hygrometrica: A blueprint for survival of dehydration.</title>
        <authorList>
            <person name="Xiao L."/>
            <person name="Yang G."/>
            <person name="Zhang L."/>
            <person name="Yang X."/>
            <person name="Zhao S."/>
            <person name="Ji Z."/>
            <person name="Zhou Q."/>
            <person name="Hu M."/>
            <person name="Wang Y."/>
            <person name="Chen M."/>
            <person name="Xu Y."/>
            <person name="Jin H."/>
            <person name="Xiao X."/>
            <person name="Hu G."/>
            <person name="Bao F."/>
            <person name="Hu Y."/>
            <person name="Wan P."/>
            <person name="Li L."/>
            <person name="Deng X."/>
            <person name="Kuang T."/>
            <person name="Xiang C."/>
            <person name="Zhu J.K."/>
            <person name="Oliver M.J."/>
            <person name="He Y."/>
        </authorList>
    </citation>
    <scope>NUCLEOTIDE SEQUENCE [LARGE SCALE GENOMIC DNA]</scope>
    <source>
        <strain evidence="2">cv. XS01</strain>
    </source>
</reference>
<dbReference type="AlphaFoldDB" id="A0A2Z7DBN8"/>
<keyword evidence="2" id="KW-1185">Reference proteome</keyword>
<sequence>MAATKRVQHSVHGVHARGEAFFMASAHRMGGGCTQPRAQRARTVSDHRAYGPSERVHVACAIGTQGPSQRVHVMRSSRCTHRPVRYAPQCECSSFAWRQIYSGLTRRIMVKHLATSSHDPLGITDSACKKQSVMVSVQYGPFNSNIPIRSATIDSIGYPCTRASCESLTTKHRILHPSGPHPIPPPDDPN</sequence>
<gene>
    <name evidence="1" type="ORF">F511_13406</name>
</gene>
<accession>A0A2Z7DBN8</accession>
<evidence type="ECO:0000313" key="2">
    <source>
        <dbReference type="Proteomes" id="UP000250235"/>
    </source>
</evidence>
<dbReference type="Proteomes" id="UP000250235">
    <property type="component" value="Unassembled WGS sequence"/>
</dbReference>
<name>A0A2Z7DBN8_9LAMI</name>
<evidence type="ECO:0000313" key="1">
    <source>
        <dbReference type="EMBL" id="KZV57171.1"/>
    </source>
</evidence>